<feature type="domain" description="NADP-dependent oxidoreductase" evidence="2">
    <location>
        <begin position="11"/>
        <end position="330"/>
    </location>
</feature>
<dbReference type="GO" id="GO:0034220">
    <property type="term" value="P:monoatomic ion transmembrane transport"/>
    <property type="evidence" value="ECO:0007669"/>
    <property type="project" value="UniProtKB-KW"/>
</dbReference>
<dbReference type="Gene3D" id="3.20.20.100">
    <property type="entry name" value="NADP-dependent oxidoreductase domain"/>
    <property type="match status" value="1"/>
</dbReference>
<sequence length="344" mass="39368">MTSSQKSTVNVIFGAMTFGREGAEQARVFTQKDCEAILDIFQAHGHNEVDTARLYGEGTSEEFLGDLDWKKRGLVMDTKYYPTAGRTMFKSNAPEGGWNHSPEHLRQNLMDSLKALKTDNVDMWYLHGPDRTTPYEVTLKAVNDLHKKGYFTRFAISNYMSWEVAQICEICKANGYIMPSVYQGVYNALHRSVEPELFPCLRKYGMAFYNYNPLAGGYLTSRYTRETKDGEIEGGSRFDPNRWQGKMYRQRYWNDAYFDALDVLRPVAKKHGLTEAECALRWMTHHSLLKREFGDGIIIGASSTGHMEENMKLLDDPNPLPEEVVQALDAGWEKVKGISGRYWT</sequence>
<keyword evidence="3" id="KW-0406">Ion transport</keyword>
<dbReference type="Proteomes" id="UP000184330">
    <property type="component" value="Unassembled WGS sequence"/>
</dbReference>
<name>A0A1L7WFD1_9HELO</name>
<protein>
    <submittedName>
        <fullName evidence="3">Related to potassium channel beta subunit protein</fullName>
    </submittedName>
</protein>
<dbReference type="InterPro" id="IPR020471">
    <property type="entry name" value="AKR"/>
</dbReference>
<dbReference type="CDD" id="cd19075">
    <property type="entry name" value="AKR_AKR7A1-5"/>
    <property type="match status" value="1"/>
</dbReference>
<keyword evidence="3" id="KW-0407">Ion channel</keyword>
<gene>
    <name evidence="3" type="ORF">PAC_01342</name>
</gene>
<proteinExistence type="predicted"/>
<accession>A0A1L7WFD1</accession>
<evidence type="ECO:0000313" key="4">
    <source>
        <dbReference type="Proteomes" id="UP000184330"/>
    </source>
</evidence>
<keyword evidence="3" id="KW-0813">Transport</keyword>
<dbReference type="Pfam" id="PF00248">
    <property type="entry name" value="Aldo_ket_red"/>
    <property type="match status" value="1"/>
</dbReference>
<dbReference type="STRING" id="576137.A0A1L7WFD1"/>
<evidence type="ECO:0000259" key="2">
    <source>
        <dbReference type="Pfam" id="PF00248"/>
    </source>
</evidence>
<keyword evidence="4" id="KW-1185">Reference proteome</keyword>
<keyword evidence="1" id="KW-0560">Oxidoreductase</keyword>
<dbReference type="SUPFAM" id="SSF51430">
    <property type="entry name" value="NAD(P)-linked oxidoreductase"/>
    <property type="match status" value="1"/>
</dbReference>
<dbReference type="PANTHER" id="PTHR43364">
    <property type="entry name" value="NADH-SPECIFIC METHYLGLYOXAL REDUCTASE-RELATED"/>
    <property type="match status" value="1"/>
</dbReference>
<dbReference type="OrthoDB" id="48988at2759"/>
<organism evidence="3 4">
    <name type="scientific">Phialocephala subalpina</name>
    <dbReference type="NCBI Taxonomy" id="576137"/>
    <lineage>
        <taxon>Eukaryota</taxon>
        <taxon>Fungi</taxon>
        <taxon>Dikarya</taxon>
        <taxon>Ascomycota</taxon>
        <taxon>Pezizomycotina</taxon>
        <taxon>Leotiomycetes</taxon>
        <taxon>Helotiales</taxon>
        <taxon>Mollisiaceae</taxon>
        <taxon>Phialocephala</taxon>
        <taxon>Phialocephala fortinii species complex</taxon>
    </lineage>
</organism>
<dbReference type="PANTHER" id="PTHR43364:SF4">
    <property type="entry name" value="NAD(P)-LINKED OXIDOREDUCTASE SUPERFAMILY PROTEIN"/>
    <property type="match status" value="1"/>
</dbReference>
<dbReference type="PRINTS" id="PR00069">
    <property type="entry name" value="ALDKETRDTASE"/>
</dbReference>
<dbReference type="GO" id="GO:0016491">
    <property type="term" value="F:oxidoreductase activity"/>
    <property type="evidence" value="ECO:0007669"/>
    <property type="project" value="UniProtKB-KW"/>
</dbReference>
<dbReference type="InterPro" id="IPR050523">
    <property type="entry name" value="AKR_Detox_Biosynth"/>
</dbReference>
<reference evidence="3 4" key="1">
    <citation type="submission" date="2016-03" db="EMBL/GenBank/DDBJ databases">
        <authorList>
            <person name="Ploux O."/>
        </authorList>
    </citation>
    <scope>NUCLEOTIDE SEQUENCE [LARGE SCALE GENOMIC DNA]</scope>
    <source>
        <strain evidence="3 4">UAMH 11012</strain>
    </source>
</reference>
<dbReference type="AlphaFoldDB" id="A0A1L7WFD1"/>
<dbReference type="InterPro" id="IPR023210">
    <property type="entry name" value="NADP_OxRdtase_dom"/>
</dbReference>
<dbReference type="EMBL" id="FJOG01000002">
    <property type="protein sequence ID" value="CZR51466.1"/>
    <property type="molecule type" value="Genomic_DNA"/>
</dbReference>
<evidence type="ECO:0000256" key="1">
    <source>
        <dbReference type="ARBA" id="ARBA00023002"/>
    </source>
</evidence>
<evidence type="ECO:0000313" key="3">
    <source>
        <dbReference type="EMBL" id="CZR51466.1"/>
    </source>
</evidence>
<dbReference type="InterPro" id="IPR036812">
    <property type="entry name" value="NAD(P)_OxRdtase_dom_sf"/>
</dbReference>